<dbReference type="PANTHER" id="PTHR46082">
    <property type="entry name" value="ATP/GTP-BINDING PROTEIN-RELATED"/>
    <property type="match status" value="1"/>
</dbReference>
<dbReference type="SUPFAM" id="SSF53167">
    <property type="entry name" value="Purine and uridine phosphorylases"/>
    <property type="match status" value="1"/>
</dbReference>
<reference evidence="3 4" key="1">
    <citation type="submission" date="2017-03" db="EMBL/GenBank/DDBJ databases">
        <title>Genomes of endolithic fungi from Antarctica.</title>
        <authorList>
            <person name="Coleine C."/>
            <person name="Masonjones S."/>
            <person name="Stajich J.E."/>
        </authorList>
    </citation>
    <scope>NUCLEOTIDE SEQUENCE [LARGE SCALE GENOMIC DNA]</scope>
    <source>
        <strain evidence="3 4">CCFEE 5187</strain>
    </source>
</reference>
<evidence type="ECO:0000313" key="3">
    <source>
        <dbReference type="EMBL" id="TKA72754.1"/>
    </source>
</evidence>
<dbReference type="Gene3D" id="3.40.50.1580">
    <property type="entry name" value="Nucleoside phosphorylase domain"/>
    <property type="match status" value="1"/>
</dbReference>
<dbReference type="Pfam" id="PF01048">
    <property type="entry name" value="PNP_UDP_1"/>
    <property type="match status" value="1"/>
</dbReference>
<dbReference type="InterPro" id="IPR000845">
    <property type="entry name" value="Nucleoside_phosphorylase_d"/>
</dbReference>
<dbReference type="SUPFAM" id="SSF52540">
    <property type="entry name" value="P-loop containing nucleoside triphosphate hydrolases"/>
    <property type="match status" value="1"/>
</dbReference>
<name>A0A4U0X867_9PEZI</name>
<feature type="repeat" description="TPR" evidence="1">
    <location>
        <begin position="743"/>
        <end position="776"/>
    </location>
</feature>
<proteinExistence type="predicted"/>
<dbReference type="Gene3D" id="1.25.40.10">
    <property type="entry name" value="Tetratricopeptide repeat domain"/>
    <property type="match status" value="1"/>
</dbReference>
<dbReference type="InterPro" id="IPR019734">
    <property type="entry name" value="TPR_rpt"/>
</dbReference>
<dbReference type="EMBL" id="NAJN01000478">
    <property type="protein sequence ID" value="TKA72754.1"/>
    <property type="molecule type" value="Genomic_DNA"/>
</dbReference>
<dbReference type="Gene3D" id="3.40.50.300">
    <property type="entry name" value="P-loop containing nucleotide triphosphate hydrolases"/>
    <property type="match status" value="1"/>
</dbReference>
<dbReference type="InterPro" id="IPR027417">
    <property type="entry name" value="P-loop_NTPase"/>
</dbReference>
<dbReference type="STRING" id="331657.A0A4U0X867"/>
<protein>
    <recommendedName>
        <fullName evidence="2">Nucleoside phosphorylase domain-containing protein</fullName>
    </recommendedName>
</protein>
<gene>
    <name evidence="3" type="ORF">B0A49_04593</name>
</gene>
<dbReference type="SUPFAM" id="SSF48452">
    <property type="entry name" value="TPR-like"/>
    <property type="match status" value="1"/>
</dbReference>
<evidence type="ECO:0000259" key="2">
    <source>
        <dbReference type="Pfam" id="PF01048"/>
    </source>
</evidence>
<dbReference type="Proteomes" id="UP000308768">
    <property type="component" value="Unassembled WGS sequence"/>
</dbReference>
<accession>A0A4U0X867</accession>
<dbReference type="InterPro" id="IPR011990">
    <property type="entry name" value="TPR-like_helical_dom_sf"/>
</dbReference>
<dbReference type="Pfam" id="PF13374">
    <property type="entry name" value="TPR_10"/>
    <property type="match status" value="1"/>
</dbReference>
<dbReference type="GO" id="GO:0009116">
    <property type="term" value="P:nucleoside metabolic process"/>
    <property type="evidence" value="ECO:0007669"/>
    <property type="project" value="InterPro"/>
</dbReference>
<keyword evidence="4" id="KW-1185">Reference proteome</keyword>
<dbReference type="PROSITE" id="PS50005">
    <property type="entry name" value="TPR"/>
    <property type="match status" value="1"/>
</dbReference>
<dbReference type="InterPro" id="IPR053137">
    <property type="entry name" value="NLR-like"/>
</dbReference>
<dbReference type="GO" id="GO:0003824">
    <property type="term" value="F:catalytic activity"/>
    <property type="evidence" value="ECO:0007669"/>
    <property type="project" value="InterPro"/>
</dbReference>
<dbReference type="OrthoDB" id="674604at2759"/>
<sequence>MSQPRRTRQDYTIGVICALATEKAAVEVMLDEEHPCLDKIEGDDNDYTFGSIGFHNIAVACLPDGKTGNNSAATVAKDMLRSFPIKIGLMVGIGGGVWSEEVDVRLGDVVVSQPEGKDGGVVQWDFGKTEQGGVFRRTGSLNGPPRVLLNALQNIKTRHLRARNKLPEHLSKMVMNNPHMAEKFGHQGAEHDLLFRPSYGHKSGETCAECDVHELVERLPARTSSDPVIHYGKIASGNQVVKDSVTRDEVAKREGIICFEMEAAGLMDTFPCLVIRGISDYADSHKNKRWQPYAAATAAAFAKELLGVISKQGVEELEPAKKLKPVKELEPATSNVHWLMPRNVNTFFTGRKDLREELKQKLLPTSVQCPEAMQRRFILIGIGGAGKSEVCLKFAEDNRERFWGVFWIDASSTESAKRGFVRVAEMCDVQDKSVDGARDWLANTKHTWLIILGNCDDPDFDYSRYFPPGNRGSILLTTRVPECAIHETVGPKKIEKLDVSDATTLLLKAAGVDKSMWEAKHDDVKRVIEVLSLHALAIVQAGAYIRNRLCTLNEYPDLFRNQRKRLLKYRPKQAASTYGDVYATFEVSAKVLETSSEPEAAYALDLLNILAFMHNEGVPESVFTEAWEYSQYVSNTIDERSEVWKLSGWHVAQACSPRFMAHGLSDKMDIIPLREARNLLASYSIITLNNDDDISMHPLAHAWAKDRMEDARQRKSWAITGSILALANRDDASWREYSKRLQPHVEHNLAMAYMENGQHERAIELLEEVVKIRKTTLPPEHLYRVRSEKLLAYCLENSSLAPRT</sequence>
<evidence type="ECO:0000256" key="1">
    <source>
        <dbReference type="PROSITE-ProRule" id="PRU00339"/>
    </source>
</evidence>
<comment type="caution">
    <text evidence="3">The sequence shown here is derived from an EMBL/GenBank/DDBJ whole genome shotgun (WGS) entry which is preliminary data.</text>
</comment>
<evidence type="ECO:0000313" key="4">
    <source>
        <dbReference type="Proteomes" id="UP000308768"/>
    </source>
</evidence>
<feature type="domain" description="Nucleoside phosphorylase" evidence="2">
    <location>
        <begin position="12"/>
        <end position="305"/>
    </location>
</feature>
<keyword evidence="1" id="KW-0802">TPR repeat</keyword>
<dbReference type="InterPro" id="IPR035994">
    <property type="entry name" value="Nucleoside_phosphorylase_sf"/>
</dbReference>
<dbReference type="AlphaFoldDB" id="A0A4U0X867"/>
<organism evidence="3 4">
    <name type="scientific">Cryomyces minteri</name>
    <dbReference type="NCBI Taxonomy" id="331657"/>
    <lineage>
        <taxon>Eukaryota</taxon>
        <taxon>Fungi</taxon>
        <taxon>Dikarya</taxon>
        <taxon>Ascomycota</taxon>
        <taxon>Pezizomycotina</taxon>
        <taxon>Dothideomycetes</taxon>
        <taxon>Dothideomycetes incertae sedis</taxon>
        <taxon>Cryomyces</taxon>
    </lineage>
</organism>
<dbReference type="PANTHER" id="PTHR46082:SF11">
    <property type="entry name" value="AAA+ ATPASE DOMAIN-CONTAINING PROTEIN-RELATED"/>
    <property type="match status" value="1"/>
</dbReference>